<dbReference type="Proteomes" id="UP000481288">
    <property type="component" value="Unassembled WGS sequence"/>
</dbReference>
<keyword evidence="7" id="KW-1185">Reference proteome</keyword>
<organism evidence="6 7">
    <name type="scientific">Lachnellula cervina</name>
    <dbReference type="NCBI Taxonomy" id="1316786"/>
    <lineage>
        <taxon>Eukaryota</taxon>
        <taxon>Fungi</taxon>
        <taxon>Dikarya</taxon>
        <taxon>Ascomycota</taxon>
        <taxon>Pezizomycotina</taxon>
        <taxon>Leotiomycetes</taxon>
        <taxon>Helotiales</taxon>
        <taxon>Lachnaceae</taxon>
        <taxon>Lachnellula</taxon>
    </lineage>
</organism>
<dbReference type="EMBL" id="QGMG01000332">
    <property type="protein sequence ID" value="TVY54526.1"/>
    <property type="molecule type" value="Genomic_DNA"/>
</dbReference>
<dbReference type="GO" id="GO:0046872">
    <property type="term" value="F:metal ion binding"/>
    <property type="evidence" value="ECO:0007669"/>
    <property type="project" value="UniProtKB-KW"/>
</dbReference>
<keyword evidence="2" id="KW-0479">Metal-binding</keyword>
<dbReference type="InterPro" id="IPR027443">
    <property type="entry name" value="IPNS-like_sf"/>
</dbReference>
<dbReference type="InterPro" id="IPR044861">
    <property type="entry name" value="IPNS-like_FE2OG_OXY"/>
</dbReference>
<reference evidence="6 7" key="1">
    <citation type="submission" date="2018-05" db="EMBL/GenBank/DDBJ databases">
        <title>Whole genome sequencing for identification of molecular markers to develop diagnostic detection tools for the regulated plant pathogen Lachnellula willkommii.</title>
        <authorList>
            <person name="Giroux E."/>
            <person name="Bilodeau G."/>
        </authorList>
    </citation>
    <scope>NUCLEOTIDE SEQUENCE [LARGE SCALE GENOMIC DNA]</scope>
    <source>
        <strain evidence="6 7">CBS 625.97</strain>
    </source>
</reference>
<dbReference type="PANTHER" id="PTHR10209:SF812">
    <property type="entry name" value="2OG-FE(II) OXYGENASE FAMILY, PUTATIVE (AFU_ORTHOLOGUE AFUA_3G14880)-RELATED"/>
    <property type="match status" value="1"/>
</dbReference>
<dbReference type="SUPFAM" id="SSF51197">
    <property type="entry name" value="Clavaminate synthase-like"/>
    <property type="match status" value="1"/>
</dbReference>
<comment type="caution">
    <text evidence="6">The sequence shown here is derived from an EMBL/GenBank/DDBJ whole genome shotgun (WGS) entry which is preliminary data.</text>
</comment>
<evidence type="ECO:0000313" key="7">
    <source>
        <dbReference type="Proteomes" id="UP000481288"/>
    </source>
</evidence>
<gene>
    <name evidence="6" type="ORF">LCER1_G005045</name>
</gene>
<evidence type="ECO:0000256" key="4">
    <source>
        <dbReference type="ARBA" id="ARBA00023004"/>
    </source>
</evidence>
<evidence type="ECO:0000256" key="1">
    <source>
        <dbReference type="ARBA" id="ARBA00008056"/>
    </source>
</evidence>
<evidence type="ECO:0000259" key="5">
    <source>
        <dbReference type="PROSITE" id="PS51471"/>
    </source>
</evidence>
<dbReference type="Gene3D" id="3.40.50.1820">
    <property type="entry name" value="alpha/beta hydrolase"/>
    <property type="match status" value="1"/>
</dbReference>
<feature type="domain" description="Fe2OG dioxygenase" evidence="5">
    <location>
        <begin position="485"/>
        <end position="601"/>
    </location>
</feature>
<evidence type="ECO:0000256" key="2">
    <source>
        <dbReference type="ARBA" id="ARBA00022723"/>
    </source>
</evidence>
<evidence type="ECO:0000313" key="6">
    <source>
        <dbReference type="EMBL" id="TVY54526.1"/>
    </source>
</evidence>
<dbReference type="PANTHER" id="PTHR10209">
    <property type="entry name" value="OXIDOREDUCTASE, 2OG-FE II OXYGENASE FAMILY PROTEIN"/>
    <property type="match status" value="1"/>
</dbReference>
<name>A0A7D8YMT8_9HELO</name>
<dbReference type="Pfam" id="PF03171">
    <property type="entry name" value="2OG-FeII_Oxy"/>
    <property type="match status" value="1"/>
</dbReference>
<dbReference type="Pfam" id="PF14226">
    <property type="entry name" value="DIOX_N"/>
    <property type="match status" value="1"/>
</dbReference>
<dbReference type="SUPFAM" id="SSF53474">
    <property type="entry name" value="alpha/beta-Hydrolases"/>
    <property type="match status" value="1"/>
</dbReference>
<sequence length="688" mass="75498">MAKPENTIVEAEIPGLRAHGIFKQGKPEVRNHKPLLVLIHGGGTNATYFDNDIYSIPGIFNKAGFDVLNINRAGYGGNPLPESKHPLLSSIPLYSSLIRKAYADHTNGQNGIILIGHSLGAAISLSLAAFEGQNLPILGISALGIIPTRDHPAVVVKALEASPGNPRLAFEPSPDSVETFMGPLSVLDMEVLTHPAMLTIFEPCVTSEMLEWFDPTWYERFVNEIAPQIRVPLQFLAAEYELGWRGIEEGRPTFDWVAGLFTNTPKLDARILPGGGHNFELGKNAAALQEARESFINTLIPRAPFSQNPNLPTFNDIPLLDFASTRNPATKPSFLAALRTAIVDVGFLYIKNTTISPSIQETLITKGIEALELPLQEKLKVEMANSMHFLGYARLGAEVTGMKADYREQYDFATEVPAPGPEEPAHRNLRGPNQWPDESIIKGFRTAVESYLEEIATFAISFSRLIAEALDMPANSFDRFFETPQHNKLKLVKYPAPPLNTPIPESGIQGVGAHKDGSFLTFLLQATPHAGLEIQNKLGDWIQAAPVPGTLVVNIGRSLQALTGGVCTATTHRVNLSPENFLAANGTSLGPRYSFPVFQGIRTDLDGADASLKIPQHIRDLVRDEKVRSEAEATFDKMFGDSERVREAVFISRITSHQDVGARWYPEMLAKALEAQREFKEKPAGEHK</sequence>
<dbReference type="InterPro" id="IPR005123">
    <property type="entry name" value="Oxoglu/Fe-dep_dioxygenase_dom"/>
</dbReference>
<evidence type="ECO:0000256" key="3">
    <source>
        <dbReference type="ARBA" id="ARBA00023002"/>
    </source>
</evidence>
<dbReference type="InterPro" id="IPR029058">
    <property type="entry name" value="AB_hydrolase_fold"/>
</dbReference>
<dbReference type="GO" id="GO:0044283">
    <property type="term" value="P:small molecule biosynthetic process"/>
    <property type="evidence" value="ECO:0007669"/>
    <property type="project" value="UniProtKB-ARBA"/>
</dbReference>
<keyword evidence="3" id="KW-0560">Oxidoreductase</keyword>
<protein>
    <submittedName>
        <fullName evidence="6">Putative 2-oxoglutarate-dependent dioxygenase</fullName>
    </submittedName>
</protein>
<dbReference type="OrthoDB" id="627829at2759"/>
<dbReference type="GO" id="GO:0051213">
    <property type="term" value="F:dioxygenase activity"/>
    <property type="evidence" value="ECO:0007669"/>
    <property type="project" value="UniProtKB-KW"/>
</dbReference>
<accession>A0A7D8YMT8</accession>
<keyword evidence="6" id="KW-0223">Dioxygenase</keyword>
<dbReference type="AlphaFoldDB" id="A0A7D8YMT8"/>
<proteinExistence type="inferred from homology"/>
<dbReference type="Pfam" id="PF12697">
    <property type="entry name" value="Abhydrolase_6"/>
    <property type="match status" value="1"/>
</dbReference>
<dbReference type="Gene3D" id="2.60.120.330">
    <property type="entry name" value="B-lactam Antibiotic, Isopenicillin N Synthase, Chain"/>
    <property type="match status" value="1"/>
</dbReference>
<comment type="similarity">
    <text evidence="1">Belongs to the iron/ascorbate-dependent oxidoreductase family.</text>
</comment>
<keyword evidence="4" id="KW-0408">Iron</keyword>
<dbReference type="InterPro" id="IPR000073">
    <property type="entry name" value="AB_hydrolase_1"/>
</dbReference>
<dbReference type="PROSITE" id="PS51471">
    <property type="entry name" value="FE2OG_OXY"/>
    <property type="match status" value="1"/>
</dbReference>
<dbReference type="InterPro" id="IPR026992">
    <property type="entry name" value="DIOX_N"/>
</dbReference>